<dbReference type="GO" id="GO:0003700">
    <property type="term" value="F:DNA-binding transcription factor activity"/>
    <property type="evidence" value="ECO:0007669"/>
    <property type="project" value="InterPro"/>
</dbReference>
<keyword evidence="5" id="KW-1185">Reference proteome</keyword>
<protein>
    <submittedName>
        <fullName evidence="4">Phage transcriptional regulator, RinA family</fullName>
    </submittedName>
</protein>
<dbReference type="InterPro" id="IPR014284">
    <property type="entry name" value="RNA_pol_sigma-70_dom"/>
</dbReference>
<gene>
    <name evidence="4" type="ORF">HMPREF9225_0600</name>
</gene>
<dbReference type="Pfam" id="PF04545">
    <property type="entry name" value="Sigma70_r4"/>
    <property type="match status" value="1"/>
</dbReference>
<dbReference type="SUPFAM" id="SSF88659">
    <property type="entry name" value="Sigma3 and sigma4 domains of RNA polymerase sigma factors"/>
    <property type="match status" value="1"/>
</dbReference>
<name>E0NKB1_9FIRM</name>
<proteinExistence type="predicted"/>
<dbReference type="EMBL" id="AEEH01000025">
    <property type="protein sequence ID" value="EFM25718.1"/>
    <property type="molecule type" value="Genomic_DNA"/>
</dbReference>
<dbReference type="InterPro" id="IPR007630">
    <property type="entry name" value="RNA_pol_sigma70_r4"/>
</dbReference>
<keyword evidence="1" id="KW-0175">Coiled coil</keyword>
<dbReference type="InterPro" id="IPR013324">
    <property type="entry name" value="RNA_pol_sigma_r3/r4-like"/>
</dbReference>
<evidence type="ECO:0000313" key="4">
    <source>
        <dbReference type="EMBL" id="EFM25718.1"/>
    </source>
</evidence>
<feature type="domain" description="RNA polymerase sigma-70 region 4" evidence="3">
    <location>
        <begin position="104"/>
        <end position="153"/>
    </location>
</feature>
<dbReference type="eggNOG" id="COG1191">
    <property type="taxonomic scope" value="Bacteria"/>
</dbReference>
<dbReference type="HOGENOM" id="CLU_110616_3_0_9"/>
<dbReference type="AlphaFoldDB" id="E0NKB1"/>
<organism evidence="4 5">
    <name type="scientific">Peptoniphilus duerdenii ATCC BAA-1640</name>
    <dbReference type="NCBI Taxonomy" id="862517"/>
    <lineage>
        <taxon>Bacteria</taxon>
        <taxon>Bacillati</taxon>
        <taxon>Bacillota</taxon>
        <taxon>Tissierellia</taxon>
        <taxon>Tissierellales</taxon>
        <taxon>Peptoniphilaceae</taxon>
        <taxon>Peptoniphilus</taxon>
    </lineage>
</organism>
<dbReference type="Gene3D" id="1.20.140.160">
    <property type="match status" value="1"/>
</dbReference>
<feature type="compositionally biased region" description="Basic and acidic residues" evidence="2">
    <location>
        <begin position="12"/>
        <end position="25"/>
    </location>
</feature>
<reference evidence="4 5" key="1">
    <citation type="submission" date="2010-07" db="EMBL/GenBank/DDBJ databases">
        <authorList>
            <person name="Muzny D."/>
            <person name="Qin X."/>
            <person name="Deng J."/>
            <person name="Jiang H."/>
            <person name="Liu Y."/>
            <person name="Qu J."/>
            <person name="Song X.-Z."/>
            <person name="Zhang L."/>
            <person name="Thornton R."/>
            <person name="Coyle M."/>
            <person name="Francisco L."/>
            <person name="Jackson L."/>
            <person name="Javaid M."/>
            <person name="Korchina V."/>
            <person name="Kovar C."/>
            <person name="Mata R."/>
            <person name="Mathew T."/>
            <person name="Ngo R."/>
            <person name="Nguyen L."/>
            <person name="Nguyen N."/>
            <person name="Okwuonu G."/>
            <person name="Ongeri F."/>
            <person name="Pham C."/>
            <person name="Simmons D."/>
            <person name="Wilczek-Boney K."/>
            <person name="Hale W."/>
            <person name="Jakkamsetti A."/>
            <person name="Pham P."/>
            <person name="Ruth R."/>
            <person name="San Lucas F."/>
            <person name="Warren J."/>
            <person name="Zhang J."/>
            <person name="Zhao Z."/>
            <person name="Zhou C."/>
            <person name="Zhu D."/>
            <person name="Lee S."/>
            <person name="Bess C."/>
            <person name="Blankenburg K."/>
            <person name="Forbes L."/>
            <person name="Fu Q."/>
            <person name="Gubbala S."/>
            <person name="Hirani K."/>
            <person name="Jayaseelan J.C."/>
            <person name="Lara F."/>
            <person name="Munidasa M."/>
            <person name="Palculict T."/>
            <person name="Patil S."/>
            <person name="Pu L.-L."/>
            <person name="Saada N."/>
            <person name="Tang L."/>
            <person name="Weissenberger G."/>
            <person name="Zhu Y."/>
            <person name="Hemphill L."/>
            <person name="Shang Y."/>
            <person name="Youmans B."/>
            <person name="Ayvaz T."/>
            <person name="Ross M."/>
            <person name="Santibanez J."/>
            <person name="Aqrawi P."/>
            <person name="Gross S."/>
            <person name="Joshi V."/>
            <person name="Fowler G."/>
            <person name="Nazareth L."/>
            <person name="Reid J."/>
            <person name="Worley K."/>
            <person name="Petrosino J."/>
            <person name="Highlander S."/>
            <person name="Gibbs R."/>
        </authorList>
    </citation>
    <scope>NUCLEOTIDE SEQUENCE [LARGE SCALE GENOMIC DNA]</scope>
    <source>
        <strain evidence="4 5">ATCC BAA-1640</strain>
    </source>
</reference>
<feature type="region of interest" description="Disordered" evidence="2">
    <location>
        <begin position="1"/>
        <end position="25"/>
    </location>
</feature>
<dbReference type="GO" id="GO:0006352">
    <property type="term" value="P:DNA-templated transcription initiation"/>
    <property type="evidence" value="ECO:0007669"/>
    <property type="project" value="InterPro"/>
</dbReference>
<comment type="caution">
    <text evidence="4">The sequence shown here is derived from an EMBL/GenBank/DDBJ whole genome shotgun (WGS) entry which is preliminary data.</text>
</comment>
<dbReference type="STRING" id="862517.HMPREF9225_0600"/>
<evidence type="ECO:0000313" key="5">
    <source>
        <dbReference type="Proteomes" id="UP000003280"/>
    </source>
</evidence>
<dbReference type="NCBIfam" id="TIGR02937">
    <property type="entry name" value="sigma70-ECF"/>
    <property type="match status" value="1"/>
</dbReference>
<evidence type="ECO:0000259" key="3">
    <source>
        <dbReference type="Pfam" id="PF04545"/>
    </source>
</evidence>
<sequence length="157" mass="18893">MSRTSFFYAQKSKNELKKEDQSMSDNDKEKYIYVKGKKFYVSDEVYRAYKKELNHEAHLKRLDRKHKVFHFGDYNISVVDIADNTVDVEKIIETKMRIEDLYRALDSLNDEERNLIKSLYFEDKTLTEVAKKEDTNPMKISRLRNKVLEKLRKLLDR</sequence>
<accession>E0NKB1</accession>
<evidence type="ECO:0000256" key="2">
    <source>
        <dbReference type="SAM" id="MobiDB-lite"/>
    </source>
</evidence>
<evidence type="ECO:0000256" key="1">
    <source>
        <dbReference type="SAM" id="Coils"/>
    </source>
</evidence>
<dbReference type="Proteomes" id="UP000003280">
    <property type="component" value="Unassembled WGS sequence"/>
</dbReference>
<feature type="coiled-coil region" evidence="1">
    <location>
        <begin position="91"/>
        <end position="118"/>
    </location>
</feature>